<gene>
    <name evidence="1" type="ORF">CAP_4217</name>
</gene>
<proteinExistence type="predicted"/>
<dbReference type="Proteomes" id="UP000019678">
    <property type="component" value="Unassembled WGS sequence"/>
</dbReference>
<dbReference type="PROSITE" id="PS51257">
    <property type="entry name" value="PROKAR_LIPOPROTEIN"/>
    <property type="match status" value="1"/>
</dbReference>
<dbReference type="EMBL" id="ASRX01000030">
    <property type="protein sequence ID" value="EYF04741.1"/>
    <property type="molecule type" value="Genomic_DNA"/>
</dbReference>
<evidence type="ECO:0000313" key="1">
    <source>
        <dbReference type="EMBL" id="EYF04741.1"/>
    </source>
</evidence>
<dbReference type="STRING" id="1192034.CAP_4217"/>
<name>A0A017T819_9BACT</name>
<comment type="caution">
    <text evidence="1">The sequence shown here is derived from an EMBL/GenBank/DDBJ whole genome shotgun (WGS) entry which is preliminary data.</text>
</comment>
<protein>
    <recommendedName>
        <fullName evidence="3">Lipoprotein</fullName>
    </recommendedName>
</protein>
<evidence type="ECO:0000313" key="2">
    <source>
        <dbReference type="Proteomes" id="UP000019678"/>
    </source>
</evidence>
<organism evidence="1 2">
    <name type="scientific">Chondromyces apiculatus DSM 436</name>
    <dbReference type="NCBI Taxonomy" id="1192034"/>
    <lineage>
        <taxon>Bacteria</taxon>
        <taxon>Pseudomonadati</taxon>
        <taxon>Myxococcota</taxon>
        <taxon>Polyangia</taxon>
        <taxon>Polyangiales</taxon>
        <taxon>Polyangiaceae</taxon>
        <taxon>Chondromyces</taxon>
    </lineage>
</organism>
<dbReference type="RefSeq" id="WP_197041271.1">
    <property type="nucleotide sequence ID" value="NZ_ASRX01000030.1"/>
</dbReference>
<keyword evidence="2" id="KW-1185">Reference proteome</keyword>
<sequence>MGVSRSWSTALGSAASGCVALLLVGCGGAEGALRGPLHDVPVAAGEPRAELRLKVALRPGPGCEEAFDLALYEDRGVDLIAWDGQTGACHWRAVTIRYLPRRTSEGALLNAVRKLASGVEKTTAAPETAR</sequence>
<accession>A0A017T819</accession>
<evidence type="ECO:0008006" key="3">
    <source>
        <dbReference type="Google" id="ProtNLM"/>
    </source>
</evidence>
<reference evidence="1 2" key="1">
    <citation type="submission" date="2013-05" db="EMBL/GenBank/DDBJ databases">
        <title>Genome assembly of Chondromyces apiculatus DSM 436.</title>
        <authorList>
            <person name="Sharma G."/>
            <person name="Khatri I."/>
            <person name="Kaur C."/>
            <person name="Mayilraj S."/>
            <person name="Subramanian S."/>
        </authorList>
    </citation>
    <scope>NUCLEOTIDE SEQUENCE [LARGE SCALE GENOMIC DNA]</scope>
    <source>
        <strain evidence="1 2">DSM 436</strain>
    </source>
</reference>
<dbReference type="AlphaFoldDB" id="A0A017T819"/>